<sequence length="393" mass="44524">MVDSNHDVVPPLLCLIYAEFDARVGPRIVYQVPEEIVSKELFDSLSAFLIPRSELVDRLIKVDLPSLKIMGYPKAIESKKYERNAFIFNLCFVVANVAEVDFVYEPLVEKLAKSLEAFELECSFLSAESSRASLKPIMLQILTELNSNGRSSVVVNEVCEVHLKLTHFQSSMAPTLEWMAPALRRPVDPSDMIRCDIVLQKLLPLINGFDTVSRISVAARVDLAITKRCLRDAMRDGLICLHPVFQYGSHYAVTPMVRKLYRDKCLQAEFCRTVAVDSRSSVQFFDLFRLLNSIQPHMSIKEWYVRMLPRSYGVDERKLVQMGVCNGILRKLSGYPLLTDGRKAKIPPILFRTEASDFDGTVTLEQLAVKAQLPYGEVLRLLSKVSSVSIVWK</sequence>
<dbReference type="WBParaSite" id="TMUE_0000000554.1">
    <property type="protein sequence ID" value="TMUE_0000000554.1"/>
    <property type="gene ID" value="WBGene00296494"/>
</dbReference>
<dbReference type="GO" id="GO:1904262">
    <property type="term" value="P:negative regulation of TORC1 signaling"/>
    <property type="evidence" value="ECO:0007669"/>
    <property type="project" value="TreeGrafter"/>
</dbReference>
<dbReference type="PANTHER" id="PTHR12991:SF10">
    <property type="entry name" value="GATOR COMPLEX PROTEIN NPRL2"/>
    <property type="match status" value="1"/>
</dbReference>
<dbReference type="GO" id="GO:0010508">
    <property type="term" value="P:positive regulation of autophagy"/>
    <property type="evidence" value="ECO:0007669"/>
    <property type="project" value="TreeGrafter"/>
</dbReference>
<dbReference type="GO" id="GO:0005774">
    <property type="term" value="C:vacuolar membrane"/>
    <property type="evidence" value="ECO:0007669"/>
    <property type="project" value="TreeGrafter"/>
</dbReference>
<protein>
    <submittedName>
        <fullName evidence="3">Nitrogen permease regulator 2</fullName>
    </submittedName>
</protein>
<name>A0A5S6Q079_TRIMR</name>
<dbReference type="GO" id="GO:0005096">
    <property type="term" value="F:GTPase activator activity"/>
    <property type="evidence" value="ECO:0007669"/>
    <property type="project" value="TreeGrafter"/>
</dbReference>
<dbReference type="PANTHER" id="PTHR12991">
    <property type="entry name" value="NITROGEN PERMEASE REGULATOR 2/TUMOR SUPPRESSOR CANDIDATE 4"/>
    <property type="match status" value="1"/>
</dbReference>
<dbReference type="AlphaFoldDB" id="A0A5S6Q079"/>
<dbReference type="GO" id="GO:1990130">
    <property type="term" value="C:GATOR1 complex"/>
    <property type="evidence" value="ECO:0007669"/>
    <property type="project" value="TreeGrafter"/>
</dbReference>
<evidence type="ECO:0000313" key="2">
    <source>
        <dbReference type="Proteomes" id="UP000046395"/>
    </source>
</evidence>
<dbReference type="STRING" id="70415.A0A5S6Q079"/>
<dbReference type="Pfam" id="PF06218">
    <property type="entry name" value="NPR2"/>
    <property type="match status" value="2"/>
</dbReference>
<dbReference type="Proteomes" id="UP000046395">
    <property type="component" value="Unassembled WGS sequence"/>
</dbReference>
<proteinExistence type="inferred from homology"/>
<evidence type="ECO:0000256" key="1">
    <source>
        <dbReference type="ARBA" id="ARBA00008433"/>
    </source>
</evidence>
<evidence type="ECO:0000313" key="3">
    <source>
        <dbReference type="WBParaSite" id="TMUE_0000000554.1"/>
    </source>
</evidence>
<reference evidence="3" key="1">
    <citation type="submission" date="2019-12" db="UniProtKB">
        <authorList>
            <consortium name="WormBaseParasite"/>
        </authorList>
    </citation>
    <scope>IDENTIFICATION</scope>
</reference>
<comment type="similarity">
    <text evidence="1">Belongs to the NPR2 family.</text>
</comment>
<keyword evidence="2" id="KW-1185">Reference proteome</keyword>
<dbReference type="InterPro" id="IPR009348">
    <property type="entry name" value="NPR2-like"/>
</dbReference>
<dbReference type="GO" id="GO:0034198">
    <property type="term" value="P:cellular response to amino acid starvation"/>
    <property type="evidence" value="ECO:0007669"/>
    <property type="project" value="TreeGrafter"/>
</dbReference>
<accession>A0A5S6Q079</accession>
<organism evidence="2 3">
    <name type="scientific">Trichuris muris</name>
    <name type="common">Mouse whipworm</name>
    <dbReference type="NCBI Taxonomy" id="70415"/>
    <lineage>
        <taxon>Eukaryota</taxon>
        <taxon>Metazoa</taxon>
        <taxon>Ecdysozoa</taxon>
        <taxon>Nematoda</taxon>
        <taxon>Enoplea</taxon>
        <taxon>Dorylaimia</taxon>
        <taxon>Trichinellida</taxon>
        <taxon>Trichuridae</taxon>
        <taxon>Trichuris</taxon>
    </lineage>
</organism>